<evidence type="ECO:0000256" key="1">
    <source>
        <dbReference type="SAM" id="MobiDB-lite"/>
    </source>
</evidence>
<evidence type="ECO:0000313" key="2">
    <source>
        <dbReference type="EMBL" id="CAD60545.1"/>
    </source>
</evidence>
<organism evidence="2">
    <name type="scientific">Chlamydomonas reinhardtii</name>
    <name type="common">Chlamydomonas smithii</name>
    <dbReference type="NCBI Taxonomy" id="3055"/>
    <lineage>
        <taxon>Eukaryota</taxon>
        <taxon>Viridiplantae</taxon>
        <taxon>Chlorophyta</taxon>
        <taxon>core chlorophytes</taxon>
        <taxon>Chlorophyceae</taxon>
        <taxon>CS clade</taxon>
        <taxon>Chlamydomonadales</taxon>
        <taxon>Chlamydomonadaceae</taxon>
        <taxon>Chlamydomonas</taxon>
    </lineage>
</organism>
<feature type="region of interest" description="Disordered" evidence="1">
    <location>
        <begin position="102"/>
        <end position="136"/>
    </location>
</feature>
<accession>Q84RQ4</accession>
<feature type="non-terminal residue" evidence="2">
    <location>
        <position position="1"/>
    </location>
</feature>
<dbReference type="AlphaFoldDB" id="Q84RQ4"/>
<name>Q84RQ4_CHLRE</name>
<reference evidence="2" key="3">
    <citation type="submission" date="2002-12" db="EMBL/GenBank/DDBJ databases">
        <authorList>
            <person name="Galvan A."/>
        </authorList>
    </citation>
    <scope>NUCLEOTIDE SEQUENCE</scope>
    <source>
        <strain evidence="2">21 gr</strain>
    </source>
</reference>
<feature type="compositionally biased region" description="Basic and acidic residues" evidence="1">
    <location>
        <begin position="102"/>
        <end position="113"/>
    </location>
</feature>
<reference evidence="2" key="2">
    <citation type="submission" date="1998-01" db="EMBL/GenBank/DDBJ databases">
        <authorList>
            <person name="Quesada A."/>
        </authorList>
    </citation>
    <scope>NUCLEOTIDE SEQUENCE</scope>
    <source>
        <strain evidence="2">21 gr</strain>
    </source>
</reference>
<protein>
    <submittedName>
        <fullName evidence="2">Protoporphyrinogen oxidase homologue (Ppx-1)</fullName>
    </submittedName>
</protein>
<dbReference type="EMBL" id="AJ223296">
    <property type="protein sequence ID" value="CAD60545.1"/>
    <property type="molecule type" value="Genomic_DNA"/>
</dbReference>
<proteinExistence type="predicted"/>
<sequence>ILGLWDAVSENVVRSLLACGGGPPLEDASPATQCPYLAQVRANLAREAAAVLKATYRKALPGKVLPGKRQAFTQSIAWSHRHRSTHADTQATVAHCAQLLRRESKPQRPKSDGHCNGAPQKSEKRTNCPAHPAQSH</sequence>
<reference evidence="2" key="1">
    <citation type="journal article" date="1998" name="Mol. Gen. Genet.">
        <title>Three Nrt2 genes are differentially regulated in Chlamydomonas reinhardtii.</title>
        <authorList>
            <person name="Mariscal V."/>
            <person name="Fernandez E."/>
            <person name="Galvan A."/>
        </authorList>
    </citation>
    <scope>NUCLEOTIDE SEQUENCE</scope>
    <source>
        <strain evidence="2">21 gr</strain>
    </source>
</reference>